<organism evidence="1 2">
    <name type="scientific">Streptomyces stelliscabiei</name>
    <dbReference type="NCBI Taxonomy" id="146820"/>
    <lineage>
        <taxon>Bacteria</taxon>
        <taxon>Bacillati</taxon>
        <taxon>Actinomycetota</taxon>
        <taxon>Actinomycetes</taxon>
        <taxon>Kitasatosporales</taxon>
        <taxon>Streptomycetaceae</taxon>
        <taxon>Streptomyces</taxon>
    </lineage>
</organism>
<name>A0A8I0PCN6_9ACTN</name>
<gene>
    <name evidence="1" type="ORF">H4687_006325</name>
</gene>
<reference evidence="1 2" key="1">
    <citation type="submission" date="2020-10" db="EMBL/GenBank/DDBJ databases">
        <title>Sequencing the genomes of 1000 actinobacteria strains.</title>
        <authorList>
            <person name="Klenk H.-P."/>
        </authorList>
    </citation>
    <scope>NUCLEOTIDE SEQUENCE [LARGE SCALE GENOMIC DNA]</scope>
    <source>
        <strain evidence="1 2">DSM 41803</strain>
    </source>
</reference>
<dbReference type="GeneID" id="86830847"/>
<keyword evidence="2" id="KW-1185">Reference proteome</keyword>
<dbReference type="Proteomes" id="UP000629287">
    <property type="component" value="Unassembled WGS sequence"/>
</dbReference>
<dbReference type="EMBL" id="JADBGF010000001">
    <property type="protein sequence ID" value="MBE1600196.1"/>
    <property type="molecule type" value="Genomic_DNA"/>
</dbReference>
<evidence type="ECO:0000313" key="1">
    <source>
        <dbReference type="EMBL" id="MBE1600196.1"/>
    </source>
</evidence>
<accession>A0A8I0PCN6</accession>
<comment type="caution">
    <text evidence="1">The sequence shown here is derived from an EMBL/GenBank/DDBJ whole genome shotgun (WGS) entry which is preliminary data.</text>
</comment>
<sequence>MIHPLVALTTPDDRTVQRAVDGHGVRGRACSALDFGVSLTVIALLSLSRVT</sequence>
<dbReference type="RefSeq" id="WP_159026279.1">
    <property type="nucleotide sequence ID" value="NZ_JADBGF010000001.1"/>
</dbReference>
<evidence type="ECO:0000313" key="2">
    <source>
        <dbReference type="Proteomes" id="UP000629287"/>
    </source>
</evidence>
<proteinExistence type="predicted"/>
<dbReference type="AlphaFoldDB" id="A0A8I0PCN6"/>
<protein>
    <submittedName>
        <fullName evidence="1">Uncharacterized protein</fullName>
    </submittedName>
</protein>